<feature type="region of interest" description="Disordered" evidence="1">
    <location>
        <begin position="312"/>
        <end position="366"/>
    </location>
</feature>
<reference evidence="2 3" key="1">
    <citation type="submission" date="2024-02" db="EMBL/GenBank/DDBJ databases">
        <title>De novo assembly and annotation of 12 fungi associated with fruit tree decline syndrome in Ontario, Canada.</title>
        <authorList>
            <person name="Sulman M."/>
            <person name="Ellouze W."/>
            <person name="Ilyukhin E."/>
        </authorList>
    </citation>
    <scope>NUCLEOTIDE SEQUENCE [LARGE SCALE GENOMIC DNA]</scope>
    <source>
        <strain evidence="2 3">M1-105</strain>
    </source>
</reference>
<comment type="caution">
    <text evidence="2">The sequence shown here is derived from an EMBL/GenBank/DDBJ whole genome shotgun (WGS) entry which is preliminary data.</text>
</comment>
<name>A0ABR3SL51_9PEZI</name>
<evidence type="ECO:0000313" key="3">
    <source>
        <dbReference type="Proteomes" id="UP001521116"/>
    </source>
</evidence>
<feature type="compositionally biased region" description="Polar residues" evidence="1">
    <location>
        <begin position="353"/>
        <end position="363"/>
    </location>
</feature>
<dbReference type="EMBL" id="JAJVDC020000114">
    <property type="protein sequence ID" value="KAL1623905.1"/>
    <property type="molecule type" value="Genomic_DNA"/>
</dbReference>
<evidence type="ECO:0000313" key="2">
    <source>
        <dbReference type="EMBL" id="KAL1623905.1"/>
    </source>
</evidence>
<sequence length="549" mass="60032">MDPHSRELRVLATRLEPVIRTHVLVEWLDGGGGRTMRLGRLDGMAGGANKARLTLDIRQNGKATLISIHVPVKLRPSTSEHPRDMFLVIPAEHLLASVAAHNVDGDDTRALKLCLGLGQRAFIVMPVPRRRTLRPLAGAPAEIVKSLKALSEVQNLTLHLPNNEPICSRLSDALNALQAEDAQTPLIDYHSTYDHGTRADVNCWSEYPYREEKAGLPWNPFVEDAPPPYDEAVQTPHLQPDRKSPDADAASARSGPSAVLIWNTEPTESNMQPKEFKDASPLNPSRKRTISDCLSDAADKARQLDYWLNAGTLSPTEADPTQEDGGRDNSLPGGDADEANCPERPETVDNRPMINTSQPTPSQEVAVARSTPSCVPCTLPQVPEGSSSAGISSAALFTPDPFYDLTQWLLYTLKARPNVHNEFRVQLLELGLYARTRATGLFKSARDECMRSFIRKAAAAGDAAPSPWPAVLEDQVEYLRCWVNANVAHNADVHLVGQLVDLQRAATRAAEAGDDGALLHDFERARAICLATAFLLYGGRECPHICYGD</sequence>
<keyword evidence="3" id="KW-1185">Reference proteome</keyword>
<proteinExistence type="predicted"/>
<feature type="region of interest" description="Disordered" evidence="1">
    <location>
        <begin position="222"/>
        <end position="288"/>
    </location>
</feature>
<gene>
    <name evidence="2" type="ORF">SLS56_008100</name>
</gene>
<accession>A0ABR3SL51</accession>
<dbReference type="Proteomes" id="UP001521116">
    <property type="component" value="Unassembled WGS sequence"/>
</dbReference>
<evidence type="ECO:0000256" key="1">
    <source>
        <dbReference type="SAM" id="MobiDB-lite"/>
    </source>
</evidence>
<organism evidence="2 3">
    <name type="scientific">Neofusicoccum ribis</name>
    <dbReference type="NCBI Taxonomy" id="45134"/>
    <lineage>
        <taxon>Eukaryota</taxon>
        <taxon>Fungi</taxon>
        <taxon>Dikarya</taxon>
        <taxon>Ascomycota</taxon>
        <taxon>Pezizomycotina</taxon>
        <taxon>Dothideomycetes</taxon>
        <taxon>Dothideomycetes incertae sedis</taxon>
        <taxon>Botryosphaeriales</taxon>
        <taxon>Botryosphaeriaceae</taxon>
        <taxon>Neofusicoccum</taxon>
    </lineage>
</organism>
<protein>
    <submittedName>
        <fullName evidence="2">Uncharacterized protein</fullName>
    </submittedName>
</protein>